<keyword evidence="4 8" id="KW-0472">Membrane</keyword>
<sequence length="1576" mass="174270">MLWYDKLLCHHPYAVVCSATAVVAACLVISVTLQQLPAFNDPSLGFEARGTTVSNRAAAWRAMLEATRPSGPLTVNPTKKPPPRETWPPHQPSALNPSEGNKPKPKAGGKHGVQFRKLPHTHMACVEAVGGVVSVQPNCSSEDLQRLHELHLEAGSAKTGDVINRFSVKLNGSIVNLTDIDLQDEGGNRSRSNIAEDGDDKYKSAIEKLRLIGLKQDMLHGQDRKDYLTVHEPLASYDYYEVEDYEYETEYDNEHSHHDHHHLAPDGFFCNPPVPTYAHVIVGVSSAVCSTPSSDILSPFSFATSVFSTTDNKAENSSTLAPDLSMYSLLSLPHLQSICKLDHRIREAPAFNTICERSSPEQCCLSWTIPNYVALLTNKTHCDDITEDDVTYVRGLLLSCARHFDQSIEGGCGSQCSRLPRLCMKYDAVYTILHYLADVHFMMQQHDFGADASPPDWSSLRTSAIFLPVARSSESLLFYEQLAGMSLSEGNVTVISMELGVKNALFDKLLLRDAGLVIAAAGAVLLLVLFYTSSLIITIVTICTVSSSLIIAYFLYTFVFRISFFPYMNVLSCIIAVALGADDSFVFCRVWRSVARDNGGGGGGRKGHKVPVKFVQEVMHHAASSVVVTSLTTAAAFFASTTSAITAIKCFSLFAGTVVLANLLLMLTWVPACLIISERWRCCFCCSLLPSSAPSSEILSSAAAAATAHHPNPTFSKPSPHPLLGSCSSVNPASLDTPHHPYRQHRSPTTSPPRSPNIQSSNASPKTSSFSHNSLHSTSQSPPRSPHIIKMPDDTCKVVKKTWHHKPFSRMFELINSLSVSFSESFMPWIVMKPRVLWASLLFGFAIYAGVLVLYYPGLRLPDSADFQLFNRDHYFERYDLDHKYNFWFERNLRSDVVNRLPIRIVWGLKPVDNGDHLNPASESTLEFDSKFDMSAPESQSWLLQFCRDLRKQSFYMSTMGPLLPNCFIETFKSWMEERRCADASKNRYPCCEVMPFPYPRWVFDKCIIEAVEVLYQTPRLYFVPGVAGPKFNKTSNKVAALVIEYDSNVVWSLSFDQMHQFFTSVEQWSSRQLQYAPPGLRSGWFTSYLEFYEVQRSLLEGTKLAVLVAVSVSLVVLLLTTRNVMVSLVAVLSITSVMLVTLAALVILGWRLNVLESIVVSAAIGLAVDLTLHYAVAYTKAPPGKRKAAAVWALTRLGSPVLMTTLTTLAAAVAMLSATVLAYIHIATFLIIIALASYIYATFFFLPLMSLVGPERNCGQIMSPSDCSEFCSCRDEQNDKNIYQQACVSESTLSTSSVCPSAPYTSGHTTHDFDAPYLSCQINTHELEPLTSPTLGSPFSLPYVSDSNCKGSPKCKSGNKPCRAQDLKHSPNVHLKQPAHQQHSRGLIVSLQQNRQSRQQQNGSCAQLVMRKESTESQVSGNGESSCVCRSASVGSRPRRSGSNGRKPRSSLEKHQHQQKQSRSCLKKPAVMKQNSSPHLTPSNSVSTLVCSEPDPENPELENFQSTDGTNEAAFATDRNKDCDPHSKVFELSSAVVKPVTNYEQQLRHQEFVRHHQQRQIDSTHCCSDAAGSCV</sequence>
<keyword evidence="2 8" id="KW-0812">Transmembrane</keyword>
<feature type="transmembrane region" description="Helical" evidence="8">
    <location>
        <begin position="618"/>
        <end position="639"/>
    </location>
</feature>
<feature type="region of interest" description="Disordered" evidence="7">
    <location>
        <begin position="738"/>
        <end position="790"/>
    </location>
</feature>
<dbReference type="GeneID" id="108667531"/>
<evidence type="ECO:0000259" key="9">
    <source>
        <dbReference type="PROSITE" id="PS50156"/>
    </source>
</evidence>
<dbReference type="OMA" id="QINTHEL"/>
<evidence type="ECO:0000256" key="8">
    <source>
        <dbReference type="SAM" id="Phobius"/>
    </source>
</evidence>
<evidence type="ECO:0000256" key="7">
    <source>
        <dbReference type="SAM" id="MobiDB-lite"/>
    </source>
</evidence>
<dbReference type="SUPFAM" id="SSF82866">
    <property type="entry name" value="Multidrug efflux transporter AcrB transmembrane domain"/>
    <property type="match status" value="2"/>
</dbReference>
<name>A0A8B7N8U2_HYAAZ</name>
<evidence type="ECO:0000256" key="2">
    <source>
        <dbReference type="ARBA" id="ARBA00022692"/>
    </source>
</evidence>
<evidence type="ECO:0000256" key="6">
    <source>
        <dbReference type="ARBA" id="ARBA00038046"/>
    </source>
</evidence>
<gene>
    <name evidence="11" type="primary">LOC108667531</name>
</gene>
<feature type="region of interest" description="Disordered" evidence="7">
    <location>
        <begin position="1415"/>
        <end position="1510"/>
    </location>
</feature>
<feature type="compositionally biased region" description="Polar residues" evidence="7">
    <location>
        <begin position="757"/>
        <end position="766"/>
    </location>
</feature>
<dbReference type="InterPro" id="IPR052081">
    <property type="entry name" value="Dispatched_Hh_regulator"/>
</dbReference>
<dbReference type="CTD" id="44274"/>
<feature type="transmembrane region" description="Helical" evidence="8">
    <location>
        <begin position="836"/>
        <end position="856"/>
    </location>
</feature>
<dbReference type="KEGG" id="hazt:108667531"/>
<feature type="compositionally biased region" description="Polar residues" evidence="7">
    <location>
        <begin position="1417"/>
        <end position="1426"/>
    </location>
</feature>
<feature type="transmembrane region" description="Helical" evidence="8">
    <location>
        <begin position="1129"/>
        <end position="1153"/>
    </location>
</feature>
<dbReference type="GO" id="GO:0016020">
    <property type="term" value="C:membrane"/>
    <property type="evidence" value="ECO:0007669"/>
    <property type="project" value="UniProtKB-SubCell"/>
</dbReference>
<feature type="transmembrane region" description="Helical" evidence="8">
    <location>
        <begin position="536"/>
        <end position="559"/>
    </location>
</feature>
<evidence type="ECO:0000313" key="10">
    <source>
        <dbReference type="Proteomes" id="UP000694843"/>
    </source>
</evidence>
<feature type="transmembrane region" description="Helical" evidence="8">
    <location>
        <begin position="1223"/>
        <end position="1247"/>
    </location>
</feature>
<dbReference type="Proteomes" id="UP000694843">
    <property type="component" value="Unplaced"/>
</dbReference>
<accession>A0A8B7N8U2</accession>
<evidence type="ECO:0000256" key="5">
    <source>
        <dbReference type="ARBA" id="ARBA00023180"/>
    </source>
</evidence>
<comment type="subcellular location">
    <subcellularLocation>
        <location evidence="1">Membrane</location>
        <topology evidence="1">Multi-pass membrane protein</topology>
    </subcellularLocation>
</comment>
<feature type="transmembrane region" description="Helical" evidence="8">
    <location>
        <begin position="12"/>
        <end position="33"/>
    </location>
</feature>
<dbReference type="Pfam" id="PF12349">
    <property type="entry name" value="Sterol-sensing"/>
    <property type="match status" value="1"/>
</dbReference>
<protein>
    <submittedName>
        <fullName evidence="11">Protein dispatched homolog 1</fullName>
    </submittedName>
</protein>
<feature type="compositionally biased region" description="Low complexity" evidence="7">
    <location>
        <begin position="767"/>
        <end position="781"/>
    </location>
</feature>
<dbReference type="InterPro" id="IPR053958">
    <property type="entry name" value="HMGCR/SNAP/NPC1-like_SSD"/>
</dbReference>
<feature type="region of interest" description="Disordered" evidence="7">
    <location>
        <begin position="65"/>
        <end position="111"/>
    </location>
</feature>
<keyword evidence="5" id="KW-0325">Glycoprotein</keyword>
<organism evidence="10 11">
    <name type="scientific">Hyalella azteca</name>
    <name type="common">Amphipod</name>
    <dbReference type="NCBI Taxonomy" id="294128"/>
    <lineage>
        <taxon>Eukaryota</taxon>
        <taxon>Metazoa</taxon>
        <taxon>Ecdysozoa</taxon>
        <taxon>Arthropoda</taxon>
        <taxon>Crustacea</taxon>
        <taxon>Multicrustacea</taxon>
        <taxon>Malacostraca</taxon>
        <taxon>Eumalacostraca</taxon>
        <taxon>Peracarida</taxon>
        <taxon>Amphipoda</taxon>
        <taxon>Senticaudata</taxon>
        <taxon>Talitrida</taxon>
        <taxon>Talitroidea</taxon>
        <taxon>Hyalellidae</taxon>
        <taxon>Hyalella</taxon>
    </lineage>
</organism>
<dbReference type="RefSeq" id="XP_018010055.1">
    <property type="nucleotide sequence ID" value="XM_018154566.2"/>
</dbReference>
<dbReference type="OrthoDB" id="193905at2759"/>
<keyword evidence="3 8" id="KW-1133">Transmembrane helix</keyword>
<comment type="similarity">
    <text evidence="6">Belongs to the dispatched family.</text>
</comment>
<proteinExistence type="inferred from homology"/>
<dbReference type="PANTHER" id="PTHR45951:SF3">
    <property type="entry name" value="PROTEIN DISPATCHED"/>
    <property type="match status" value="1"/>
</dbReference>
<dbReference type="GO" id="GO:0007224">
    <property type="term" value="P:smoothened signaling pathway"/>
    <property type="evidence" value="ECO:0007669"/>
    <property type="project" value="TreeGrafter"/>
</dbReference>
<dbReference type="PANTHER" id="PTHR45951">
    <property type="entry name" value="PROTEIN DISPATCHED-RELATED"/>
    <property type="match status" value="1"/>
</dbReference>
<dbReference type="Gene3D" id="1.20.1640.10">
    <property type="entry name" value="Multidrug efflux transporter AcrB transmembrane domain"/>
    <property type="match status" value="2"/>
</dbReference>
<feature type="transmembrane region" description="Helical" evidence="8">
    <location>
        <begin position="1159"/>
        <end position="1178"/>
    </location>
</feature>
<feature type="compositionally biased region" description="Low complexity" evidence="7">
    <location>
        <begin position="1431"/>
        <end position="1446"/>
    </location>
</feature>
<evidence type="ECO:0000313" key="11">
    <source>
        <dbReference type="RefSeq" id="XP_018010055.1"/>
    </source>
</evidence>
<evidence type="ECO:0000256" key="1">
    <source>
        <dbReference type="ARBA" id="ARBA00004141"/>
    </source>
</evidence>
<dbReference type="GO" id="GO:0022857">
    <property type="term" value="F:transmembrane transporter activity"/>
    <property type="evidence" value="ECO:0007669"/>
    <property type="project" value="TreeGrafter"/>
</dbReference>
<feature type="compositionally biased region" description="Polar residues" evidence="7">
    <location>
        <begin position="1474"/>
        <end position="1491"/>
    </location>
</feature>
<dbReference type="InterPro" id="IPR000731">
    <property type="entry name" value="SSD"/>
</dbReference>
<dbReference type="PROSITE" id="PS50156">
    <property type="entry name" value="SSD"/>
    <property type="match status" value="1"/>
</dbReference>
<evidence type="ECO:0000256" key="4">
    <source>
        <dbReference type="ARBA" id="ARBA00023136"/>
    </source>
</evidence>
<reference evidence="11" key="1">
    <citation type="submission" date="2025-08" db="UniProtKB">
        <authorList>
            <consortium name="RefSeq"/>
        </authorList>
    </citation>
    <scope>IDENTIFICATION</scope>
    <source>
        <tissue evidence="11">Whole organism</tissue>
    </source>
</reference>
<feature type="transmembrane region" description="Helical" evidence="8">
    <location>
        <begin position="509"/>
        <end position="530"/>
    </location>
</feature>
<feature type="transmembrane region" description="Helical" evidence="8">
    <location>
        <begin position="651"/>
        <end position="672"/>
    </location>
</feature>
<keyword evidence="10" id="KW-1185">Reference proteome</keyword>
<evidence type="ECO:0000256" key="3">
    <source>
        <dbReference type="ARBA" id="ARBA00022989"/>
    </source>
</evidence>
<feature type="domain" description="SSD" evidence="9">
    <location>
        <begin position="518"/>
        <end position="676"/>
    </location>
</feature>
<feature type="transmembrane region" description="Helical" evidence="8">
    <location>
        <begin position="1190"/>
        <end position="1217"/>
    </location>
</feature>
<dbReference type="PROSITE" id="PS51257">
    <property type="entry name" value="PROKAR_LIPOPROTEIN"/>
    <property type="match status" value="1"/>
</dbReference>